<comment type="similarity">
    <text evidence="1">Belongs to the peptidase M17 family.</text>
</comment>
<evidence type="ECO:0000256" key="4">
    <source>
        <dbReference type="ARBA" id="ARBA00022801"/>
    </source>
</evidence>
<accession>A0AAN7P2S5</accession>
<dbReference type="GO" id="GO:0070006">
    <property type="term" value="F:metalloaminopeptidase activity"/>
    <property type="evidence" value="ECO:0007669"/>
    <property type="project" value="InterPro"/>
</dbReference>
<dbReference type="GO" id="GO:0006508">
    <property type="term" value="P:proteolysis"/>
    <property type="evidence" value="ECO:0007669"/>
    <property type="project" value="UniProtKB-KW"/>
</dbReference>
<evidence type="ECO:0000313" key="8">
    <source>
        <dbReference type="Proteomes" id="UP001353858"/>
    </source>
</evidence>
<gene>
    <name evidence="7" type="ORF">RN001_011714</name>
</gene>
<dbReference type="InterPro" id="IPR000819">
    <property type="entry name" value="Peptidase_M17_C"/>
</dbReference>
<keyword evidence="4" id="KW-0378">Hydrolase</keyword>
<proteinExistence type="inferred from homology"/>
<dbReference type="GO" id="GO:0030145">
    <property type="term" value="F:manganese ion binding"/>
    <property type="evidence" value="ECO:0007669"/>
    <property type="project" value="InterPro"/>
</dbReference>
<keyword evidence="3" id="KW-0645">Protease</keyword>
<dbReference type="SUPFAM" id="SSF53187">
    <property type="entry name" value="Zn-dependent exopeptidases"/>
    <property type="match status" value="1"/>
</dbReference>
<dbReference type="PANTHER" id="PTHR11963:SF48">
    <property type="entry name" value="DIPEPTIDASE B, ISOFORM A"/>
    <property type="match status" value="1"/>
</dbReference>
<evidence type="ECO:0000313" key="7">
    <source>
        <dbReference type="EMBL" id="KAK4875292.1"/>
    </source>
</evidence>
<comment type="caution">
    <text evidence="7">The sequence shown here is derived from an EMBL/GenBank/DDBJ whole genome shotgun (WGS) entry which is preliminary data.</text>
</comment>
<dbReference type="Gene3D" id="3.40.630.10">
    <property type="entry name" value="Zn peptidases"/>
    <property type="match status" value="1"/>
</dbReference>
<dbReference type="PROSITE" id="PS00631">
    <property type="entry name" value="CYTOSOL_AP"/>
    <property type="match status" value="1"/>
</dbReference>
<evidence type="ECO:0000256" key="3">
    <source>
        <dbReference type="ARBA" id="ARBA00022670"/>
    </source>
</evidence>
<evidence type="ECO:0000259" key="6">
    <source>
        <dbReference type="PROSITE" id="PS00631"/>
    </source>
</evidence>
<keyword evidence="8" id="KW-1185">Reference proteome</keyword>
<feature type="region of interest" description="Disordered" evidence="5">
    <location>
        <begin position="529"/>
        <end position="556"/>
    </location>
</feature>
<dbReference type="AlphaFoldDB" id="A0AAN7P2S5"/>
<evidence type="ECO:0000256" key="2">
    <source>
        <dbReference type="ARBA" id="ARBA00022438"/>
    </source>
</evidence>
<dbReference type="PRINTS" id="PR00481">
    <property type="entry name" value="LAMNOPPTDASE"/>
</dbReference>
<dbReference type="InterPro" id="IPR011356">
    <property type="entry name" value="Leucine_aapep/pepB"/>
</dbReference>
<dbReference type="PANTHER" id="PTHR11963">
    <property type="entry name" value="LEUCINE AMINOPEPTIDASE-RELATED"/>
    <property type="match status" value="1"/>
</dbReference>
<sequence>MHDYFGTTKFVAEKNIQNADYDAVVLIAHSGRKLKTAKKFDYLIEESLKVDPGLKTEIGVLFVNELPGRRIIYTPVSNINPDYDDVRIIQKAAVAGTKRALLAGSKNLLVVVEEFPEFEKAELVAILGVLEALYTPIHERERKPSTAKKLELLGICLNSYENSKEIVHLATILETGRYISRDIGGGDPERMTPIKIQQYVEKIFANTSIKLTVISDQSVFEKEYPLFAAVNRGASVVDRHRGRIIYMEYNPPAEVKNTLFLVGKGVTYDTGGADVKVSGGMMSMSRDKCGAASVVGLMKIIDELKPQHTKVTAGLAFVRNSIGSNCYVSDEIIISRANVAIRVTNTDAEGRMAMADLLCKMKENAIGAINPHLFTIATLTGHSVLCFGSDYGVVMDNGPARKAGNSMKLQQYSEEIGDPVEISVLRKEDFQFHKGKTEGEDIYQGINGMSTNCRRGHQGPAAFIIMASGLDNHGSDSAIPLKFTHLDVFGNGTAGYPHPPSTSSLLAFANTYLMHYLTEARVWTPRGCTDVASRRRRRRSSGDVQLPAQETPMTLS</sequence>
<name>A0AAN7P2S5_9COLE</name>
<feature type="domain" description="Cytosol aminopeptidase" evidence="6">
    <location>
        <begin position="345"/>
        <end position="352"/>
    </location>
</feature>
<keyword evidence="2" id="KW-0031">Aminopeptidase</keyword>
<protein>
    <recommendedName>
        <fullName evidence="6">Cytosol aminopeptidase domain-containing protein</fullName>
    </recommendedName>
</protein>
<reference evidence="8" key="1">
    <citation type="submission" date="2023-01" db="EMBL/GenBank/DDBJ databases">
        <title>Key to firefly adult light organ development and bioluminescence: homeobox transcription factors regulate luciferase expression and transportation to peroxisome.</title>
        <authorList>
            <person name="Fu X."/>
        </authorList>
    </citation>
    <scope>NUCLEOTIDE SEQUENCE [LARGE SCALE GENOMIC DNA]</scope>
</reference>
<evidence type="ECO:0000256" key="5">
    <source>
        <dbReference type="SAM" id="MobiDB-lite"/>
    </source>
</evidence>
<evidence type="ECO:0000256" key="1">
    <source>
        <dbReference type="ARBA" id="ARBA00009528"/>
    </source>
</evidence>
<dbReference type="Proteomes" id="UP001353858">
    <property type="component" value="Unassembled WGS sequence"/>
</dbReference>
<dbReference type="EMBL" id="JARPUR010000005">
    <property type="protein sequence ID" value="KAK4875292.1"/>
    <property type="molecule type" value="Genomic_DNA"/>
</dbReference>
<dbReference type="GO" id="GO:0005737">
    <property type="term" value="C:cytoplasm"/>
    <property type="evidence" value="ECO:0007669"/>
    <property type="project" value="InterPro"/>
</dbReference>
<dbReference type="Pfam" id="PF00883">
    <property type="entry name" value="Peptidase_M17"/>
    <property type="match status" value="1"/>
</dbReference>
<organism evidence="7 8">
    <name type="scientific">Aquatica leii</name>
    <dbReference type="NCBI Taxonomy" id="1421715"/>
    <lineage>
        <taxon>Eukaryota</taxon>
        <taxon>Metazoa</taxon>
        <taxon>Ecdysozoa</taxon>
        <taxon>Arthropoda</taxon>
        <taxon>Hexapoda</taxon>
        <taxon>Insecta</taxon>
        <taxon>Pterygota</taxon>
        <taxon>Neoptera</taxon>
        <taxon>Endopterygota</taxon>
        <taxon>Coleoptera</taxon>
        <taxon>Polyphaga</taxon>
        <taxon>Elateriformia</taxon>
        <taxon>Elateroidea</taxon>
        <taxon>Lampyridae</taxon>
        <taxon>Luciolinae</taxon>
        <taxon>Aquatica</taxon>
    </lineage>
</organism>